<dbReference type="CDD" id="cd00614">
    <property type="entry name" value="CGS_like"/>
    <property type="match status" value="1"/>
</dbReference>
<dbReference type="SUPFAM" id="SSF53383">
    <property type="entry name" value="PLP-dependent transferases"/>
    <property type="match status" value="1"/>
</dbReference>
<dbReference type="Gene3D" id="3.90.1150.10">
    <property type="entry name" value="Aspartate Aminotransferase, domain 1"/>
    <property type="match status" value="1"/>
</dbReference>
<dbReference type="InterPro" id="IPR000277">
    <property type="entry name" value="Cys/Met-Metab_PyrdxlP-dep_enz"/>
</dbReference>
<evidence type="ECO:0000256" key="2">
    <source>
        <dbReference type="ARBA" id="ARBA00012224"/>
    </source>
</evidence>
<dbReference type="InterPro" id="IPR015422">
    <property type="entry name" value="PyrdxlP-dep_Trfase_small"/>
</dbReference>
<keyword evidence="5" id="KW-0486">Methionine biosynthesis</keyword>
<evidence type="ECO:0000313" key="9">
    <source>
        <dbReference type="Proteomes" id="UP001501411"/>
    </source>
</evidence>
<evidence type="ECO:0000256" key="6">
    <source>
        <dbReference type="ARBA" id="ARBA00023239"/>
    </source>
</evidence>
<dbReference type="EMBL" id="BAABIQ010000032">
    <property type="protein sequence ID" value="GAA4792454.1"/>
    <property type="molecule type" value="Genomic_DNA"/>
</dbReference>
<accession>A0ABP9B9P2</accession>
<dbReference type="PIRSF" id="PIRSF001434">
    <property type="entry name" value="CGS"/>
    <property type="match status" value="1"/>
</dbReference>
<evidence type="ECO:0000256" key="7">
    <source>
        <dbReference type="RuleBase" id="RU362118"/>
    </source>
</evidence>
<dbReference type="EC" id="4.4.1.13" evidence="2"/>
<dbReference type="InterPro" id="IPR015421">
    <property type="entry name" value="PyrdxlP-dep_Trfase_major"/>
</dbReference>
<protein>
    <recommendedName>
        <fullName evidence="2">cysteine-S-conjugate beta-lyase</fullName>
        <ecNumber evidence="2">4.4.1.13</ecNumber>
    </recommendedName>
</protein>
<dbReference type="PANTHER" id="PTHR11808">
    <property type="entry name" value="TRANS-SULFURATION ENZYME FAMILY MEMBER"/>
    <property type="match status" value="1"/>
</dbReference>
<name>A0ABP9B9P2_9SPHI</name>
<comment type="similarity">
    <text evidence="7">Belongs to the trans-sulfuration enzymes family.</text>
</comment>
<comment type="cofactor">
    <cofactor evidence="1 7">
        <name>pyridoxal 5'-phosphate</name>
        <dbReference type="ChEBI" id="CHEBI:597326"/>
    </cofactor>
</comment>
<keyword evidence="6" id="KW-0456">Lyase</keyword>
<gene>
    <name evidence="8" type="ORF">GCM10023231_20760</name>
</gene>
<keyword evidence="3" id="KW-0028">Amino-acid biosynthesis</keyword>
<dbReference type="Pfam" id="PF01053">
    <property type="entry name" value="Cys_Met_Meta_PP"/>
    <property type="match status" value="1"/>
</dbReference>
<sequence>MKNFQTLCIHPLREQEETGMVTAPTLTSTAYNYLESEELRYPGFYSTFNQKRLGKIIANLESGSWGIAFSSGMAAITTAILSVVKADEHIVFSKDLYGGTWKFAEQELVKRNISFSYADNSLASFQQELKPNTKLFYLETPSNPLLRLVPLKEIATLAQTHGITTIVDNTFASPVNQRPIQFGIDIVVHSGTKYLGGHNDLPYGALVARNTDYQDAIFSSAKLYGGSLAPHECYLAERSIKTLALRVQRQNANAFKLAEYLHRHSLISRVYYPGLPTHEDHALALTQMTGFGGMLAFELDLPPNQYLTFLKSLKVIQPAVSLGGVESLICSPAATSHRAMSPTERLQLGIKDNLLRLSVGVEDANDLITDLRIAIRKASNKDLQ</sequence>
<keyword evidence="4 7" id="KW-0663">Pyridoxal phosphate</keyword>
<dbReference type="InterPro" id="IPR054542">
    <property type="entry name" value="Cys_met_metab_PP"/>
</dbReference>
<organism evidence="8 9">
    <name type="scientific">Olivibacter ginsenosidimutans</name>
    <dbReference type="NCBI Taxonomy" id="1176537"/>
    <lineage>
        <taxon>Bacteria</taxon>
        <taxon>Pseudomonadati</taxon>
        <taxon>Bacteroidota</taxon>
        <taxon>Sphingobacteriia</taxon>
        <taxon>Sphingobacteriales</taxon>
        <taxon>Sphingobacteriaceae</taxon>
        <taxon>Olivibacter</taxon>
    </lineage>
</organism>
<proteinExistence type="inferred from homology"/>
<comment type="caution">
    <text evidence="8">The sequence shown here is derived from an EMBL/GenBank/DDBJ whole genome shotgun (WGS) entry which is preliminary data.</text>
</comment>
<dbReference type="Gene3D" id="3.40.640.10">
    <property type="entry name" value="Type I PLP-dependent aspartate aminotransferase-like (Major domain)"/>
    <property type="match status" value="1"/>
</dbReference>
<evidence type="ECO:0000256" key="3">
    <source>
        <dbReference type="ARBA" id="ARBA00022605"/>
    </source>
</evidence>
<evidence type="ECO:0000313" key="8">
    <source>
        <dbReference type="EMBL" id="GAA4792454.1"/>
    </source>
</evidence>
<reference evidence="9" key="1">
    <citation type="journal article" date="2019" name="Int. J. Syst. Evol. Microbiol.">
        <title>The Global Catalogue of Microorganisms (GCM) 10K type strain sequencing project: providing services to taxonomists for standard genome sequencing and annotation.</title>
        <authorList>
            <consortium name="The Broad Institute Genomics Platform"/>
            <consortium name="The Broad Institute Genome Sequencing Center for Infectious Disease"/>
            <person name="Wu L."/>
            <person name="Ma J."/>
        </authorList>
    </citation>
    <scope>NUCLEOTIDE SEQUENCE [LARGE SCALE GENOMIC DNA]</scope>
    <source>
        <strain evidence="9">JCM 18200</strain>
    </source>
</reference>
<dbReference type="PROSITE" id="PS00868">
    <property type="entry name" value="CYS_MET_METAB_PP"/>
    <property type="match status" value="1"/>
</dbReference>
<evidence type="ECO:0000256" key="4">
    <source>
        <dbReference type="ARBA" id="ARBA00022898"/>
    </source>
</evidence>
<dbReference type="PANTHER" id="PTHR11808:SF50">
    <property type="entry name" value="CYSTATHIONINE BETA-LYASE"/>
    <property type="match status" value="1"/>
</dbReference>
<dbReference type="InterPro" id="IPR015424">
    <property type="entry name" value="PyrdxlP-dep_Trfase"/>
</dbReference>
<dbReference type="Proteomes" id="UP001501411">
    <property type="component" value="Unassembled WGS sequence"/>
</dbReference>
<keyword evidence="9" id="KW-1185">Reference proteome</keyword>
<evidence type="ECO:0000256" key="5">
    <source>
        <dbReference type="ARBA" id="ARBA00023167"/>
    </source>
</evidence>
<evidence type="ECO:0000256" key="1">
    <source>
        <dbReference type="ARBA" id="ARBA00001933"/>
    </source>
</evidence>
<dbReference type="RefSeq" id="WP_345231705.1">
    <property type="nucleotide sequence ID" value="NZ_BAABIQ010000032.1"/>
</dbReference>